<keyword evidence="4" id="KW-1185">Reference proteome</keyword>
<sequence>MGKSAVASACRSGGKLRTREWAALDAEAKLARAAALAGPLAQQPLLGDQGLATSPSSTAPSLPSTSTPSRCNSFWTTGDAGWRLGTATLGFPLAMTTNSAEFQILPSAVVVAEVNKKTANAEKKVAAALGKPIAIKIDWDIRLLAAKKQADKLQRYERDLKKYEKEKVEKHSHCKGTGWIDCDDYWHCNRKPITPKCTKRKGKGGHTARPLPTFPAISSIDCTRDIAQMV</sequence>
<evidence type="ECO:0000256" key="2">
    <source>
        <dbReference type="SAM" id="MobiDB-lite"/>
    </source>
</evidence>
<gene>
    <name evidence="3" type="ORF">ACA1_202230</name>
</gene>
<keyword evidence="1" id="KW-0175">Coiled coil</keyword>
<reference evidence="3 4" key="1">
    <citation type="journal article" date="2013" name="Genome Biol.">
        <title>Genome of Acanthamoeba castellanii highlights extensive lateral gene transfer and early evolution of tyrosine kinase signaling.</title>
        <authorList>
            <person name="Clarke M."/>
            <person name="Lohan A.J."/>
            <person name="Liu B."/>
            <person name="Lagkouvardos I."/>
            <person name="Roy S."/>
            <person name="Zafar N."/>
            <person name="Bertelli C."/>
            <person name="Schilde C."/>
            <person name="Kianianmomeni A."/>
            <person name="Burglin T.R."/>
            <person name="Frech C."/>
            <person name="Turcotte B."/>
            <person name="Kopec K.O."/>
            <person name="Synnott J.M."/>
            <person name="Choo C."/>
            <person name="Paponov I."/>
            <person name="Finkler A."/>
            <person name="Soon Heng Tan C."/>
            <person name="Hutchins A.P."/>
            <person name="Weinmeier T."/>
            <person name="Rattei T."/>
            <person name="Chu J.S."/>
            <person name="Gimenez G."/>
            <person name="Irimia M."/>
            <person name="Rigden D.J."/>
            <person name="Fitzpatrick D.A."/>
            <person name="Lorenzo-Morales J."/>
            <person name="Bateman A."/>
            <person name="Chiu C.H."/>
            <person name="Tang P."/>
            <person name="Hegemann P."/>
            <person name="Fromm H."/>
            <person name="Raoult D."/>
            <person name="Greub G."/>
            <person name="Miranda-Saavedra D."/>
            <person name="Chen N."/>
            <person name="Nash P."/>
            <person name="Ginger M.L."/>
            <person name="Horn M."/>
            <person name="Schaap P."/>
            <person name="Caler L."/>
            <person name="Loftus B."/>
        </authorList>
    </citation>
    <scope>NUCLEOTIDE SEQUENCE [LARGE SCALE GENOMIC DNA]</scope>
    <source>
        <strain evidence="3 4">Neff</strain>
    </source>
</reference>
<organism evidence="3 4">
    <name type="scientific">Acanthamoeba castellanii (strain ATCC 30010 / Neff)</name>
    <dbReference type="NCBI Taxonomy" id="1257118"/>
    <lineage>
        <taxon>Eukaryota</taxon>
        <taxon>Amoebozoa</taxon>
        <taxon>Discosea</taxon>
        <taxon>Longamoebia</taxon>
        <taxon>Centramoebida</taxon>
        <taxon>Acanthamoebidae</taxon>
        <taxon>Acanthamoeba</taxon>
    </lineage>
</organism>
<feature type="compositionally biased region" description="Low complexity" evidence="2">
    <location>
        <begin position="47"/>
        <end position="69"/>
    </location>
</feature>
<feature type="coiled-coil region" evidence="1">
    <location>
        <begin position="146"/>
        <end position="173"/>
    </location>
</feature>
<dbReference type="RefSeq" id="XP_004338274.1">
    <property type="nucleotide sequence ID" value="XM_004338226.1"/>
</dbReference>
<proteinExistence type="predicted"/>
<evidence type="ECO:0000256" key="1">
    <source>
        <dbReference type="SAM" id="Coils"/>
    </source>
</evidence>
<protein>
    <submittedName>
        <fullName evidence="3">Uncharacterized protein</fullName>
    </submittedName>
</protein>
<dbReference type="VEuPathDB" id="AmoebaDB:ACA1_202230"/>
<name>L8GVZ6_ACACF</name>
<accession>L8GVZ6</accession>
<feature type="region of interest" description="Disordered" evidence="2">
    <location>
        <begin position="47"/>
        <end position="70"/>
    </location>
</feature>
<dbReference type="KEGG" id="acan:ACA1_202230"/>
<dbReference type="Proteomes" id="UP000011083">
    <property type="component" value="Unassembled WGS sequence"/>
</dbReference>
<dbReference type="GeneID" id="14916992"/>
<evidence type="ECO:0000313" key="4">
    <source>
        <dbReference type="Proteomes" id="UP000011083"/>
    </source>
</evidence>
<dbReference type="AlphaFoldDB" id="L8GVZ6"/>
<dbReference type="EMBL" id="KB008001">
    <property type="protein sequence ID" value="ELR16261.1"/>
    <property type="molecule type" value="Genomic_DNA"/>
</dbReference>
<evidence type="ECO:0000313" key="3">
    <source>
        <dbReference type="EMBL" id="ELR16261.1"/>
    </source>
</evidence>